<accession>A0A1G1VTM3</accession>
<keyword evidence="2" id="KW-0378">Hydrolase</keyword>
<dbReference type="PRINTS" id="PR00502">
    <property type="entry name" value="NUDIXFAMILY"/>
</dbReference>
<comment type="cofactor">
    <cofactor evidence="1">
        <name>Mg(2+)</name>
        <dbReference type="ChEBI" id="CHEBI:18420"/>
    </cofactor>
</comment>
<dbReference type="PROSITE" id="PS51462">
    <property type="entry name" value="NUDIX"/>
    <property type="match status" value="1"/>
</dbReference>
<dbReference type="InterPro" id="IPR015797">
    <property type="entry name" value="NUDIX_hydrolase-like_dom_sf"/>
</dbReference>
<name>A0A1G1VTM3_9BACT</name>
<proteinExistence type="predicted"/>
<evidence type="ECO:0000259" key="3">
    <source>
        <dbReference type="PROSITE" id="PS51462"/>
    </source>
</evidence>
<dbReference type="Proteomes" id="UP000179233">
    <property type="component" value="Unassembled WGS sequence"/>
</dbReference>
<gene>
    <name evidence="4" type="ORF">A2786_04205</name>
</gene>
<dbReference type="EMBL" id="MHCJ01000003">
    <property type="protein sequence ID" value="OGY18674.1"/>
    <property type="molecule type" value="Genomic_DNA"/>
</dbReference>
<evidence type="ECO:0000313" key="5">
    <source>
        <dbReference type="Proteomes" id="UP000179233"/>
    </source>
</evidence>
<comment type="caution">
    <text evidence="4">The sequence shown here is derived from an EMBL/GenBank/DDBJ whole genome shotgun (WGS) entry which is preliminary data.</text>
</comment>
<sequence length="160" mass="18279">MSSDLKPQKIVGALGLPINEKGQMLLTQRQAPKRKFWDGKWQLAGGEIEFGETPEQALAREMQEELSVSARILFPYPIVKSVVYEKGRHIDLNTDVHLTLLCFLVDIGNQTISLDNDPEKETGGFRWFYPEEIYKLECLPLTTDFVSEAQKLIKQNKLVK</sequence>
<dbReference type="AlphaFoldDB" id="A0A1G1VTM3"/>
<evidence type="ECO:0000313" key="4">
    <source>
        <dbReference type="EMBL" id="OGY18674.1"/>
    </source>
</evidence>
<dbReference type="InterPro" id="IPR000086">
    <property type="entry name" value="NUDIX_hydrolase_dom"/>
</dbReference>
<dbReference type="GO" id="GO:0016787">
    <property type="term" value="F:hydrolase activity"/>
    <property type="evidence" value="ECO:0007669"/>
    <property type="project" value="UniProtKB-KW"/>
</dbReference>
<dbReference type="InterPro" id="IPR020476">
    <property type="entry name" value="Nudix_hydrolase"/>
</dbReference>
<organism evidence="4 5">
    <name type="scientific">Candidatus Chisholmbacteria bacterium RIFCSPHIGHO2_01_FULL_52_32</name>
    <dbReference type="NCBI Taxonomy" id="1797591"/>
    <lineage>
        <taxon>Bacteria</taxon>
        <taxon>Candidatus Chisholmiibacteriota</taxon>
    </lineage>
</organism>
<dbReference type="PANTHER" id="PTHR43046">
    <property type="entry name" value="GDP-MANNOSE MANNOSYL HYDROLASE"/>
    <property type="match status" value="1"/>
</dbReference>
<evidence type="ECO:0000256" key="1">
    <source>
        <dbReference type="ARBA" id="ARBA00001946"/>
    </source>
</evidence>
<dbReference type="SUPFAM" id="SSF55811">
    <property type="entry name" value="Nudix"/>
    <property type="match status" value="1"/>
</dbReference>
<evidence type="ECO:0000256" key="2">
    <source>
        <dbReference type="ARBA" id="ARBA00022801"/>
    </source>
</evidence>
<dbReference type="Pfam" id="PF00293">
    <property type="entry name" value="NUDIX"/>
    <property type="match status" value="1"/>
</dbReference>
<reference evidence="4 5" key="1">
    <citation type="journal article" date="2016" name="Nat. Commun.">
        <title>Thousands of microbial genomes shed light on interconnected biogeochemical processes in an aquifer system.</title>
        <authorList>
            <person name="Anantharaman K."/>
            <person name="Brown C.T."/>
            <person name="Hug L.A."/>
            <person name="Sharon I."/>
            <person name="Castelle C.J."/>
            <person name="Probst A.J."/>
            <person name="Thomas B.C."/>
            <person name="Singh A."/>
            <person name="Wilkins M.J."/>
            <person name="Karaoz U."/>
            <person name="Brodie E.L."/>
            <person name="Williams K.H."/>
            <person name="Hubbard S.S."/>
            <person name="Banfield J.F."/>
        </authorList>
    </citation>
    <scope>NUCLEOTIDE SEQUENCE [LARGE SCALE GENOMIC DNA]</scope>
</reference>
<dbReference type="PANTHER" id="PTHR43046:SF14">
    <property type="entry name" value="MUTT_NUDIX FAMILY PROTEIN"/>
    <property type="match status" value="1"/>
</dbReference>
<protein>
    <recommendedName>
        <fullName evidence="3">Nudix hydrolase domain-containing protein</fullName>
    </recommendedName>
</protein>
<feature type="domain" description="Nudix hydrolase" evidence="3">
    <location>
        <begin position="8"/>
        <end position="151"/>
    </location>
</feature>
<dbReference type="Gene3D" id="3.90.79.10">
    <property type="entry name" value="Nucleoside Triphosphate Pyrophosphohydrolase"/>
    <property type="match status" value="1"/>
</dbReference>